<accession>A0AAD8GUN4</accession>
<comment type="subcellular location">
    <subcellularLocation>
        <location evidence="2 7">Membrane</location>
        <topology evidence="2 7">Multi-pass membrane protein</topology>
    </subcellularLocation>
</comment>
<evidence type="ECO:0000256" key="1">
    <source>
        <dbReference type="ARBA" id="ARBA00002501"/>
    </source>
</evidence>
<reference evidence="8" key="1">
    <citation type="submission" date="2023-02" db="EMBL/GenBank/DDBJ databases">
        <title>Genome of toxic invasive species Heracleum sosnowskyi carries increased number of genes despite the absence of recent whole-genome duplications.</title>
        <authorList>
            <person name="Schelkunov M."/>
            <person name="Shtratnikova V."/>
            <person name="Makarenko M."/>
            <person name="Klepikova A."/>
            <person name="Omelchenko D."/>
            <person name="Novikova G."/>
            <person name="Obukhova E."/>
            <person name="Bogdanov V."/>
            <person name="Penin A."/>
            <person name="Logacheva M."/>
        </authorList>
    </citation>
    <scope>NUCLEOTIDE SEQUENCE</scope>
    <source>
        <strain evidence="8">Hsosn_3</strain>
        <tissue evidence="8">Leaf</tissue>
    </source>
</reference>
<sequence>MTSYGTIPTSTLPQEHALFPTSTEQFVTQAKERIKSGLGSRRAWHQVLIPPTLPDSFNEVLNRITTNFSYFYINYAIIAVLILFLSLLWHPGTLVVLVFMVSVWLFLYILRERPMVVYGQEIDDLVVLIGLCGVTILMLILTHATYNLAVGMGIGLLLVLIHSVLRGTDDLYIEKNDVPAAGNTTALPAAGSSTAMRQTV</sequence>
<keyword evidence="9" id="KW-1185">Reference proteome</keyword>
<feature type="transmembrane region" description="Helical" evidence="7">
    <location>
        <begin position="94"/>
        <end position="110"/>
    </location>
</feature>
<evidence type="ECO:0000313" key="9">
    <source>
        <dbReference type="Proteomes" id="UP001237642"/>
    </source>
</evidence>
<protein>
    <recommendedName>
        <fullName evidence="7">PRA1 family protein</fullName>
    </recommendedName>
</protein>
<proteinExistence type="inferred from homology"/>
<evidence type="ECO:0000256" key="7">
    <source>
        <dbReference type="RuleBase" id="RU363107"/>
    </source>
</evidence>
<evidence type="ECO:0000256" key="3">
    <source>
        <dbReference type="ARBA" id="ARBA00006483"/>
    </source>
</evidence>
<dbReference type="InterPro" id="IPR004895">
    <property type="entry name" value="Prenylated_rab_accept_PRA1"/>
</dbReference>
<keyword evidence="4 7" id="KW-0812">Transmembrane</keyword>
<comment type="function">
    <text evidence="1 7">May be involved in both secretory and endocytic intracellular trafficking in the endosomal/prevacuolar compartments.</text>
</comment>
<dbReference type="Proteomes" id="UP001237642">
    <property type="component" value="Unassembled WGS sequence"/>
</dbReference>
<gene>
    <name evidence="8" type="ORF">POM88_048132</name>
</gene>
<comment type="caution">
    <text evidence="8">The sequence shown here is derived from an EMBL/GenBank/DDBJ whole genome shotgun (WGS) entry which is preliminary data.</text>
</comment>
<evidence type="ECO:0000256" key="5">
    <source>
        <dbReference type="ARBA" id="ARBA00022989"/>
    </source>
</evidence>
<keyword evidence="7" id="KW-0813">Transport</keyword>
<dbReference type="AlphaFoldDB" id="A0AAD8GUN4"/>
<dbReference type="PANTHER" id="PTHR19317:SF2">
    <property type="entry name" value="PRA1 FAMILY PROTEIN F2"/>
    <property type="match status" value="1"/>
</dbReference>
<keyword evidence="5 7" id="KW-1133">Transmembrane helix</keyword>
<dbReference type="GO" id="GO:0005794">
    <property type="term" value="C:Golgi apparatus"/>
    <property type="evidence" value="ECO:0007669"/>
    <property type="project" value="TreeGrafter"/>
</dbReference>
<evidence type="ECO:0000256" key="4">
    <source>
        <dbReference type="ARBA" id="ARBA00022692"/>
    </source>
</evidence>
<feature type="transmembrane region" description="Helical" evidence="7">
    <location>
        <begin position="70"/>
        <end position="88"/>
    </location>
</feature>
<dbReference type="PANTHER" id="PTHR19317">
    <property type="entry name" value="PRENYLATED RAB ACCEPTOR 1-RELATED"/>
    <property type="match status" value="1"/>
</dbReference>
<feature type="transmembrane region" description="Helical" evidence="7">
    <location>
        <begin position="122"/>
        <end position="140"/>
    </location>
</feature>
<keyword evidence="6 7" id="KW-0472">Membrane</keyword>
<dbReference type="GO" id="GO:0005783">
    <property type="term" value="C:endoplasmic reticulum"/>
    <property type="evidence" value="ECO:0007669"/>
    <property type="project" value="TreeGrafter"/>
</dbReference>
<evidence type="ECO:0000256" key="6">
    <source>
        <dbReference type="ARBA" id="ARBA00023136"/>
    </source>
</evidence>
<dbReference type="GO" id="GO:0016192">
    <property type="term" value="P:vesicle-mediated transport"/>
    <property type="evidence" value="ECO:0007669"/>
    <property type="project" value="UniProtKB-ARBA"/>
</dbReference>
<evidence type="ECO:0000313" key="8">
    <source>
        <dbReference type="EMBL" id="KAK1354876.1"/>
    </source>
</evidence>
<reference evidence="8" key="2">
    <citation type="submission" date="2023-05" db="EMBL/GenBank/DDBJ databases">
        <authorList>
            <person name="Schelkunov M.I."/>
        </authorList>
    </citation>
    <scope>NUCLEOTIDE SEQUENCE</scope>
    <source>
        <strain evidence="8">Hsosn_3</strain>
        <tissue evidence="8">Leaf</tissue>
    </source>
</reference>
<dbReference type="Pfam" id="PF03208">
    <property type="entry name" value="PRA1"/>
    <property type="match status" value="1"/>
</dbReference>
<comment type="similarity">
    <text evidence="3 7">Belongs to the PRA1 family.</text>
</comment>
<dbReference type="GO" id="GO:0016020">
    <property type="term" value="C:membrane"/>
    <property type="evidence" value="ECO:0007669"/>
    <property type="project" value="UniProtKB-SubCell"/>
</dbReference>
<organism evidence="8 9">
    <name type="scientific">Heracleum sosnowskyi</name>
    <dbReference type="NCBI Taxonomy" id="360622"/>
    <lineage>
        <taxon>Eukaryota</taxon>
        <taxon>Viridiplantae</taxon>
        <taxon>Streptophyta</taxon>
        <taxon>Embryophyta</taxon>
        <taxon>Tracheophyta</taxon>
        <taxon>Spermatophyta</taxon>
        <taxon>Magnoliopsida</taxon>
        <taxon>eudicotyledons</taxon>
        <taxon>Gunneridae</taxon>
        <taxon>Pentapetalae</taxon>
        <taxon>asterids</taxon>
        <taxon>campanulids</taxon>
        <taxon>Apiales</taxon>
        <taxon>Apiaceae</taxon>
        <taxon>Apioideae</taxon>
        <taxon>apioid superclade</taxon>
        <taxon>Tordylieae</taxon>
        <taxon>Tordyliinae</taxon>
        <taxon>Heracleum</taxon>
    </lineage>
</organism>
<feature type="transmembrane region" description="Helical" evidence="7">
    <location>
        <begin position="146"/>
        <end position="165"/>
    </location>
</feature>
<evidence type="ECO:0000256" key="2">
    <source>
        <dbReference type="ARBA" id="ARBA00004141"/>
    </source>
</evidence>
<dbReference type="EMBL" id="JAUIZM010000011">
    <property type="protein sequence ID" value="KAK1354876.1"/>
    <property type="molecule type" value="Genomic_DNA"/>
</dbReference>
<name>A0AAD8GUN4_9APIA</name>